<accession>A0A8J2JL03</accession>
<protein>
    <submittedName>
        <fullName evidence="1">Uncharacterized protein</fullName>
    </submittedName>
</protein>
<evidence type="ECO:0000313" key="1">
    <source>
        <dbReference type="EMBL" id="CAG7716234.1"/>
    </source>
</evidence>
<sequence>PPPPDSREDLYTSLDDQNLDLESKSLFLFSRC</sequence>
<reference evidence="1" key="1">
    <citation type="submission" date="2021-06" db="EMBL/GenBank/DDBJ databases">
        <authorList>
            <person name="Hodson N. C."/>
            <person name="Mongue J. A."/>
            <person name="Jaron S. K."/>
        </authorList>
    </citation>
    <scope>NUCLEOTIDE SEQUENCE</scope>
</reference>
<organism evidence="1 2">
    <name type="scientific">Allacma fusca</name>
    <dbReference type="NCBI Taxonomy" id="39272"/>
    <lineage>
        <taxon>Eukaryota</taxon>
        <taxon>Metazoa</taxon>
        <taxon>Ecdysozoa</taxon>
        <taxon>Arthropoda</taxon>
        <taxon>Hexapoda</taxon>
        <taxon>Collembola</taxon>
        <taxon>Symphypleona</taxon>
        <taxon>Sminthuridae</taxon>
        <taxon>Allacma</taxon>
    </lineage>
</organism>
<dbReference type="AlphaFoldDB" id="A0A8J2JL03"/>
<gene>
    <name evidence="1" type="ORF">AFUS01_LOCUS5758</name>
</gene>
<name>A0A8J2JL03_9HEXA</name>
<evidence type="ECO:0000313" key="2">
    <source>
        <dbReference type="Proteomes" id="UP000708208"/>
    </source>
</evidence>
<keyword evidence="2" id="KW-1185">Reference proteome</keyword>
<dbReference type="EMBL" id="CAJVCH010036912">
    <property type="protein sequence ID" value="CAG7716234.1"/>
    <property type="molecule type" value="Genomic_DNA"/>
</dbReference>
<proteinExistence type="predicted"/>
<feature type="non-terminal residue" evidence="1">
    <location>
        <position position="1"/>
    </location>
</feature>
<dbReference type="Proteomes" id="UP000708208">
    <property type="component" value="Unassembled WGS sequence"/>
</dbReference>
<comment type="caution">
    <text evidence="1">The sequence shown here is derived from an EMBL/GenBank/DDBJ whole genome shotgun (WGS) entry which is preliminary data.</text>
</comment>